<dbReference type="AlphaFoldDB" id="A0A3S0RGZ1"/>
<evidence type="ECO:0000313" key="3">
    <source>
        <dbReference type="Proteomes" id="UP000274358"/>
    </source>
</evidence>
<feature type="transmembrane region" description="Helical" evidence="1">
    <location>
        <begin position="35"/>
        <end position="59"/>
    </location>
</feature>
<sequence length="119" mass="12668">MANAMAWGGILLALLTGTFLLFLQIRTYKRTGHKSLAVAAIAQAFGLACGALQVVPHILSQSVSTRWTLFYLANACLFVECVVGALGAVLIFRAFEQALQLAGDMSPGTLSSDHQVADR</sequence>
<feature type="transmembrane region" description="Helical" evidence="1">
    <location>
        <begin position="6"/>
        <end position="23"/>
    </location>
</feature>
<keyword evidence="1" id="KW-1133">Transmembrane helix</keyword>
<keyword evidence="3" id="KW-1185">Reference proteome</keyword>
<dbReference type="RefSeq" id="WP_126687251.1">
    <property type="nucleotide sequence ID" value="NZ_RYYV01000060.1"/>
</dbReference>
<gene>
    <name evidence="2" type="ORF">EKH80_23655</name>
</gene>
<comment type="caution">
    <text evidence="2">The sequence shown here is derived from an EMBL/GenBank/DDBJ whole genome shotgun (WGS) entry which is preliminary data.</text>
</comment>
<feature type="transmembrane region" description="Helical" evidence="1">
    <location>
        <begin position="71"/>
        <end position="92"/>
    </location>
</feature>
<keyword evidence="1" id="KW-0472">Membrane</keyword>
<evidence type="ECO:0000256" key="1">
    <source>
        <dbReference type="SAM" id="Phobius"/>
    </source>
</evidence>
<dbReference type="EMBL" id="RYYV01000060">
    <property type="protein sequence ID" value="RUL67698.1"/>
    <property type="molecule type" value="Genomic_DNA"/>
</dbReference>
<reference evidence="2 3" key="1">
    <citation type="submission" date="2018-12" db="EMBL/GenBank/DDBJ databases">
        <title>Dyella dinghuensis sp. nov. DHOA06 and Dyella choica sp. nov. 4M-K27, isolated from forest soil.</title>
        <authorList>
            <person name="Qiu L.-H."/>
            <person name="Gao Z.-H."/>
        </authorList>
    </citation>
    <scope>NUCLEOTIDE SEQUENCE [LARGE SCALE GENOMIC DNA]</scope>
    <source>
        <strain evidence="2 3">4M-K27</strain>
    </source>
</reference>
<keyword evidence="1" id="KW-0812">Transmembrane</keyword>
<evidence type="ECO:0000313" key="2">
    <source>
        <dbReference type="EMBL" id="RUL67698.1"/>
    </source>
</evidence>
<accession>A0A3S0RGZ1</accession>
<protein>
    <submittedName>
        <fullName evidence="2">Uncharacterized protein</fullName>
    </submittedName>
</protein>
<dbReference type="OrthoDB" id="9872814at2"/>
<organism evidence="2 3">
    <name type="scientific">Dyella choica</name>
    <dbReference type="NCBI Taxonomy" id="1927959"/>
    <lineage>
        <taxon>Bacteria</taxon>
        <taxon>Pseudomonadati</taxon>
        <taxon>Pseudomonadota</taxon>
        <taxon>Gammaproteobacteria</taxon>
        <taxon>Lysobacterales</taxon>
        <taxon>Rhodanobacteraceae</taxon>
        <taxon>Dyella</taxon>
    </lineage>
</organism>
<name>A0A3S0RGZ1_9GAMM</name>
<dbReference type="Proteomes" id="UP000274358">
    <property type="component" value="Unassembled WGS sequence"/>
</dbReference>
<proteinExistence type="predicted"/>